<dbReference type="OrthoDB" id="3538327at2"/>
<feature type="region of interest" description="Disordered" evidence="1">
    <location>
        <begin position="115"/>
        <end position="135"/>
    </location>
</feature>
<dbReference type="SUPFAM" id="SSF46785">
    <property type="entry name" value="Winged helix' DNA-binding domain"/>
    <property type="match status" value="1"/>
</dbReference>
<dbReference type="EMBL" id="QZEY01000027">
    <property type="protein sequence ID" value="RJL21086.1"/>
    <property type="molecule type" value="Genomic_DNA"/>
</dbReference>
<dbReference type="AlphaFoldDB" id="A0A3A4A7V9"/>
<protein>
    <submittedName>
        <fullName evidence="2">MarR family transcriptional regulator</fullName>
    </submittedName>
</protein>
<evidence type="ECO:0000313" key="3">
    <source>
        <dbReference type="Proteomes" id="UP000265768"/>
    </source>
</evidence>
<gene>
    <name evidence="2" type="ORF">D5H75_38385</name>
</gene>
<evidence type="ECO:0000313" key="2">
    <source>
        <dbReference type="EMBL" id="RJL21086.1"/>
    </source>
</evidence>
<reference evidence="2 3" key="1">
    <citation type="submission" date="2018-09" db="EMBL/GenBank/DDBJ databases">
        <title>YIM 75507 draft genome.</title>
        <authorList>
            <person name="Tang S."/>
            <person name="Feng Y."/>
        </authorList>
    </citation>
    <scope>NUCLEOTIDE SEQUENCE [LARGE SCALE GENOMIC DNA]</scope>
    <source>
        <strain evidence="2 3">YIM 75507</strain>
    </source>
</reference>
<dbReference type="Proteomes" id="UP000265768">
    <property type="component" value="Unassembled WGS sequence"/>
</dbReference>
<dbReference type="InterPro" id="IPR036388">
    <property type="entry name" value="WH-like_DNA-bd_sf"/>
</dbReference>
<comment type="caution">
    <text evidence="2">The sequence shown here is derived from an EMBL/GenBank/DDBJ whole genome shotgun (WGS) entry which is preliminary data.</text>
</comment>
<dbReference type="RefSeq" id="WP_119931547.1">
    <property type="nucleotide sequence ID" value="NZ_QZEY01000027.1"/>
</dbReference>
<keyword evidence="3" id="KW-1185">Reference proteome</keyword>
<name>A0A3A4A7V9_9ACTN</name>
<dbReference type="Gene3D" id="1.10.10.10">
    <property type="entry name" value="Winged helix-like DNA-binding domain superfamily/Winged helix DNA-binding domain"/>
    <property type="match status" value="1"/>
</dbReference>
<organism evidence="2 3">
    <name type="scientific">Bailinhaonella thermotolerans</name>
    <dbReference type="NCBI Taxonomy" id="1070861"/>
    <lineage>
        <taxon>Bacteria</taxon>
        <taxon>Bacillati</taxon>
        <taxon>Actinomycetota</taxon>
        <taxon>Actinomycetes</taxon>
        <taxon>Streptosporangiales</taxon>
        <taxon>Streptosporangiaceae</taxon>
        <taxon>Bailinhaonella</taxon>
    </lineage>
</organism>
<dbReference type="InterPro" id="IPR036390">
    <property type="entry name" value="WH_DNA-bd_sf"/>
</dbReference>
<sequence>MSARLVGDVAIWLDTPAALGLTPAERLVLMIIAERANEQSRRMWRYRSDESTLHDLLARRVGVSSGQLTRILGRLSRRGLEVRVPLKYDRRGRPVYGRRGHACDFQLPELPTTVTLPPRANPCGQPGPDVPGGSR</sequence>
<proteinExistence type="predicted"/>
<accession>A0A3A4A7V9</accession>
<evidence type="ECO:0000256" key="1">
    <source>
        <dbReference type="SAM" id="MobiDB-lite"/>
    </source>
</evidence>